<dbReference type="EMBL" id="CP001052">
    <property type="protein sequence ID" value="ACD17210.1"/>
    <property type="molecule type" value="Genomic_DNA"/>
</dbReference>
<dbReference type="HOGENOM" id="CLU_3023217_0_0_4"/>
<sequence>MISALAILRQAHLATTRSSATRTAGALTIPLPAIRARAHLATTHSSVTPTTGASR</sequence>
<dbReference type="KEGG" id="bpy:Bphyt_2816"/>
<evidence type="ECO:0000313" key="2">
    <source>
        <dbReference type="Proteomes" id="UP000001739"/>
    </source>
</evidence>
<proteinExistence type="predicted"/>
<evidence type="ECO:0000313" key="1">
    <source>
        <dbReference type="EMBL" id="ACD17210.1"/>
    </source>
</evidence>
<dbReference type="AlphaFoldDB" id="B2SZM2"/>
<accession>B2SZM2</accession>
<gene>
    <name evidence="1" type="ordered locus">Bphyt_2816</name>
</gene>
<dbReference type="STRING" id="398527.Bphyt_2816"/>
<name>B2SZM2_PARPJ</name>
<protein>
    <submittedName>
        <fullName evidence="1">Uncharacterized protein</fullName>
    </submittedName>
</protein>
<reference evidence="1 2" key="1">
    <citation type="journal article" date="2011" name="J. Bacteriol.">
        <title>Complete genome sequence of the plant growth-promoting endophyte Burkholderia phytofirmans strain PsJN.</title>
        <authorList>
            <person name="Weilharter A."/>
            <person name="Mitter B."/>
            <person name="Shin M.V."/>
            <person name="Chain P.S."/>
            <person name="Nowak J."/>
            <person name="Sessitsch A."/>
        </authorList>
    </citation>
    <scope>NUCLEOTIDE SEQUENCE [LARGE SCALE GENOMIC DNA]</scope>
    <source>
        <strain evidence="2">DSM 17436 / LMG 22146 / PsJN</strain>
    </source>
</reference>
<organism evidence="1 2">
    <name type="scientific">Paraburkholderia phytofirmans (strain DSM 17436 / LMG 22146 / PsJN)</name>
    <name type="common">Burkholderia phytofirmans</name>
    <dbReference type="NCBI Taxonomy" id="398527"/>
    <lineage>
        <taxon>Bacteria</taxon>
        <taxon>Pseudomonadati</taxon>
        <taxon>Pseudomonadota</taxon>
        <taxon>Betaproteobacteria</taxon>
        <taxon>Burkholderiales</taxon>
        <taxon>Burkholderiaceae</taxon>
        <taxon>Paraburkholderia</taxon>
    </lineage>
</organism>
<dbReference type="Proteomes" id="UP000001739">
    <property type="component" value="Chromosome 1"/>
</dbReference>